<keyword evidence="2" id="KW-1003">Cell membrane</keyword>
<organism evidence="7 8">
    <name type="scientific">Paraburkholderia gardini</name>
    <dbReference type="NCBI Taxonomy" id="2823469"/>
    <lineage>
        <taxon>Bacteria</taxon>
        <taxon>Pseudomonadati</taxon>
        <taxon>Pseudomonadota</taxon>
        <taxon>Betaproteobacteria</taxon>
        <taxon>Burkholderiales</taxon>
        <taxon>Burkholderiaceae</taxon>
        <taxon>Paraburkholderia</taxon>
    </lineage>
</organism>
<evidence type="ECO:0008006" key="9">
    <source>
        <dbReference type="Google" id="ProtNLM"/>
    </source>
</evidence>
<keyword evidence="3 6" id="KW-0812">Transmembrane</keyword>
<feature type="transmembrane region" description="Helical" evidence="6">
    <location>
        <begin position="39"/>
        <end position="61"/>
    </location>
</feature>
<feature type="transmembrane region" description="Helical" evidence="6">
    <location>
        <begin position="305"/>
        <end position="327"/>
    </location>
</feature>
<feature type="transmembrane region" description="Helical" evidence="6">
    <location>
        <begin position="421"/>
        <end position="444"/>
    </location>
</feature>
<evidence type="ECO:0000313" key="7">
    <source>
        <dbReference type="EMBL" id="CAG4888363.1"/>
    </source>
</evidence>
<dbReference type="CDD" id="cd13128">
    <property type="entry name" value="MATE_Wzx_like"/>
    <property type="match status" value="1"/>
</dbReference>
<protein>
    <recommendedName>
        <fullName evidence="9">O-antigen/teichoic acid export membrane protein</fullName>
    </recommendedName>
</protein>
<feature type="transmembrane region" description="Helical" evidence="6">
    <location>
        <begin position="184"/>
        <end position="204"/>
    </location>
</feature>
<keyword evidence="5 6" id="KW-0472">Membrane</keyword>
<feature type="transmembrane region" description="Helical" evidence="6">
    <location>
        <begin position="159"/>
        <end position="178"/>
    </location>
</feature>
<evidence type="ECO:0000256" key="3">
    <source>
        <dbReference type="ARBA" id="ARBA00022692"/>
    </source>
</evidence>
<dbReference type="InterPro" id="IPR002797">
    <property type="entry name" value="Polysacc_synth"/>
</dbReference>
<evidence type="ECO:0000313" key="8">
    <source>
        <dbReference type="Proteomes" id="UP000789752"/>
    </source>
</evidence>
<dbReference type="Pfam" id="PF01943">
    <property type="entry name" value="Polysacc_synt"/>
    <property type="match status" value="1"/>
</dbReference>
<sequence>MNPKPSLKRNALFNFLGSALPIIVSLVTVPLYLHHIGAARYGVLAIVWMMQGYFGYFDLGLSAATSNRIAQLSDASPAERESVLWTALVLNTGFGLIGGLVLFAVARTLLAQFHIDASINAEVLAALPWMACSVPLATITGVFSGALSGREQFGPLNAVQFVGMLLFQIVPLVTAIVVGAKLQYLIPAAILGSAVSLLLMIVVVWRKFPLRCAGRPRRRLIKPLFSYGAWITVTNLASPLLETADRLLIGSALGPQAVAYYQVPFNLAVRVRILPGVISRTLFPRMSALATHNAAELATNAVRGLAAAMTPLIVFGIFLMQPFLTLWTGHDFASKATSVGETILVGVWINSLAFIPYGHLQATGRPDVVARFHLFELVPFVALLWWSLHAFGLIGAALAWSARCAVDGFLLFRAAGLGRQLTRHLLMPGLLVLVAYGATLLFPWPSWQIVTAWIVLTGTSLVWVSIAEPLFRSMAARALSAVLARRGQRTGAPRPEH</sequence>
<proteinExistence type="predicted"/>
<name>A0ABM8TYQ8_9BURK</name>
<reference evidence="7 8" key="1">
    <citation type="submission" date="2021-04" db="EMBL/GenBank/DDBJ databases">
        <authorList>
            <person name="Vanwijnsberghe S."/>
        </authorList>
    </citation>
    <scope>NUCLEOTIDE SEQUENCE [LARGE SCALE GENOMIC DNA]</scope>
    <source>
        <strain evidence="7 8">LMG 32171</strain>
    </source>
</reference>
<keyword evidence="8" id="KW-1185">Reference proteome</keyword>
<evidence type="ECO:0000256" key="4">
    <source>
        <dbReference type="ARBA" id="ARBA00022989"/>
    </source>
</evidence>
<feature type="transmembrane region" description="Helical" evidence="6">
    <location>
        <begin position="450"/>
        <end position="471"/>
    </location>
</feature>
<dbReference type="EMBL" id="CAJQYY010000002">
    <property type="protein sequence ID" value="CAG4888363.1"/>
    <property type="molecule type" value="Genomic_DNA"/>
</dbReference>
<gene>
    <name evidence="7" type="ORF">R54767_00546</name>
</gene>
<dbReference type="RefSeq" id="WP_228974618.1">
    <property type="nucleotide sequence ID" value="NZ_CAJQYY010000002.1"/>
</dbReference>
<dbReference type="Proteomes" id="UP000789752">
    <property type="component" value="Unassembled WGS sequence"/>
</dbReference>
<dbReference type="PANTHER" id="PTHR30250:SF26">
    <property type="entry name" value="PSMA PROTEIN"/>
    <property type="match status" value="1"/>
</dbReference>
<evidence type="ECO:0000256" key="5">
    <source>
        <dbReference type="ARBA" id="ARBA00023136"/>
    </source>
</evidence>
<accession>A0ABM8TYQ8</accession>
<feature type="transmembrane region" description="Helical" evidence="6">
    <location>
        <begin position="12"/>
        <end position="33"/>
    </location>
</feature>
<keyword evidence="4 6" id="KW-1133">Transmembrane helix</keyword>
<dbReference type="PANTHER" id="PTHR30250">
    <property type="entry name" value="PST FAMILY PREDICTED COLANIC ACID TRANSPORTER"/>
    <property type="match status" value="1"/>
</dbReference>
<comment type="caution">
    <text evidence="7">The sequence shown here is derived from an EMBL/GenBank/DDBJ whole genome shotgun (WGS) entry which is preliminary data.</text>
</comment>
<feature type="transmembrane region" description="Helical" evidence="6">
    <location>
        <begin position="339"/>
        <end position="357"/>
    </location>
</feature>
<dbReference type="InterPro" id="IPR050833">
    <property type="entry name" value="Poly_Biosynth_Transport"/>
</dbReference>
<feature type="transmembrane region" description="Helical" evidence="6">
    <location>
        <begin position="126"/>
        <end position="147"/>
    </location>
</feature>
<evidence type="ECO:0000256" key="1">
    <source>
        <dbReference type="ARBA" id="ARBA00004651"/>
    </source>
</evidence>
<comment type="subcellular location">
    <subcellularLocation>
        <location evidence="1">Cell membrane</location>
        <topology evidence="1">Multi-pass membrane protein</topology>
    </subcellularLocation>
</comment>
<evidence type="ECO:0000256" key="2">
    <source>
        <dbReference type="ARBA" id="ARBA00022475"/>
    </source>
</evidence>
<evidence type="ECO:0000256" key="6">
    <source>
        <dbReference type="SAM" id="Phobius"/>
    </source>
</evidence>
<feature type="transmembrane region" description="Helical" evidence="6">
    <location>
        <begin position="82"/>
        <end position="106"/>
    </location>
</feature>